<evidence type="ECO:0000256" key="1">
    <source>
        <dbReference type="SAM" id="MobiDB-lite"/>
    </source>
</evidence>
<reference evidence="2" key="2">
    <citation type="submission" date="2025-08" db="UniProtKB">
        <authorList>
            <consortium name="RefSeq"/>
        </authorList>
    </citation>
    <scope>IDENTIFICATION</scope>
</reference>
<feature type="region of interest" description="Disordered" evidence="1">
    <location>
        <begin position="682"/>
        <end position="738"/>
    </location>
</feature>
<dbReference type="GeneID" id="4983064"/>
<reference evidence="2" key="1">
    <citation type="submission" date="2025-02" db="EMBL/GenBank/DDBJ databases">
        <authorList>
            <consortium name="NCBI Genome Project"/>
        </authorList>
    </citation>
    <scope>NUCLEOTIDE SEQUENCE</scope>
</reference>
<feature type="compositionally biased region" description="Polar residues" evidence="1">
    <location>
        <begin position="698"/>
        <end position="708"/>
    </location>
</feature>
<name>A0AAJ8BQ61_ASPNG</name>
<gene>
    <name evidence="2" type="ORF">An08g07465</name>
</gene>
<dbReference type="AlphaFoldDB" id="A0AAJ8BQ61"/>
<protein>
    <recommendedName>
        <fullName evidence="3">BTB domain-containing protein</fullName>
    </recommendedName>
</protein>
<feature type="compositionally biased region" description="Acidic residues" evidence="1">
    <location>
        <begin position="709"/>
        <end position="723"/>
    </location>
</feature>
<accession>A0AAJ8BQ61</accession>
<evidence type="ECO:0008006" key="3">
    <source>
        <dbReference type="Google" id="ProtNLM"/>
    </source>
</evidence>
<dbReference type="RefSeq" id="XP_059601214.1">
    <property type="nucleotide sequence ID" value="XM_059749184.1"/>
</dbReference>
<proteinExistence type="predicted"/>
<dbReference type="KEGG" id="ang:An08g07465"/>
<sequence>MYDPNRTEWGTGSTEATQIEAEEAYTLHDFNTNMSSEPGSDTVEDDPNPAALRFEGADTIVFIDPPSYKSNWSLQPQTGASIPHYIHSHTLLETGSPYFKRLFEPRKQARMIKRAEIQGKLPDGIKYIIDLTPPSTDDEAVAFTTELSCPLCIRTWARASKRWGLPLHCVGGKDEGFETEDGCQDAVLPSEYSDSRHRTGIVHILQALGCVTPCLDTPCKLWTFFALAKVFGIASIGHIKIHILTWIYERTNTRFIELHPEIAYRIACGIECDHLCQDSFTVLVGEEALLRLVNAGQAPTLQWPEVTFHGRRREPLDDEDRQRIEYASQSFVDRILDQFIQLAGSQMHWLLQLPSTMNISLHTDDCDEHCPLASQLISSLKLYVRGHIVAILASSAVTRAATTGHYINHSIYPTREYANAYDKMRYIERIISRTFWKLLRTARYSDCLASSDGKFQTMTIADLGKHHHLFQTEDKADLSDISLEEFLLAVNQFNSHVDFDSPRFSPRRYGGGTVFIERRGMIHPGRASGNRTNLVLEGVVTHSPTPSIFNPIDFLQQVRSHIDDLAERMEEGCRHGAHFQLTDTIICLTDNELRYLPLWAGGDDDGSGGVFTDQGIPNLETGGFSMPGPTIHTGSTVHSTTSYSNFAPSEYQSTVQRASHKATGSYWTDVVSMNFSEAHATVDESHEPIPDEAPADTSDLSIDMNTSADDIDDCFDTDSEDNDTVIVDTPSEDGPVGEASEMLEDLSLGVEAFSK</sequence>
<evidence type="ECO:0000313" key="2">
    <source>
        <dbReference type="RefSeq" id="XP_059601214.1"/>
    </source>
</evidence>
<organism evidence="2">
    <name type="scientific">Aspergillus niger</name>
    <dbReference type="NCBI Taxonomy" id="5061"/>
    <lineage>
        <taxon>Eukaryota</taxon>
        <taxon>Fungi</taxon>
        <taxon>Dikarya</taxon>
        <taxon>Ascomycota</taxon>
        <taxon>Pezizomycotina</taxon>
        <taxon>Eurotiomycetes</taxon>
        <taxon>Eurotiomycetidae</taxon>
        <taxon>Eurotiales</taxon>
        <taxon>Aspergillaceae</taxon>
        <taxon>Aspergillus</taxon>
        <taxon>Aspergillus subgen. Circumdati</taxon>
    </lineage>
</organism>